<feature type="transmembrane region" description="Helical" evidence="1">
    <location>
        <begin position="26"/>
        <end position="48"/>
    </location>
</feature>
<dbReference type="EMBL" id="JACYHB010000005">
    <property type="protein sequence ID" value="MBD8079045.1"/>
    <property type="molecule type" value="Genomic_DNA"/>
</dbReference>
<accession>A0A927IZX5</accession>
<keyword evidence="1" id="KW-0472">Membrane</keyword>
<dbReference type="Proteomes" id="UP000610846">
    <property type="component" value="Unassembled WGS sequence"/>
</dbReference>
<dbReference type="RefSeq" id="WP_191828625.1">
    <property type="nucleotide sequence ID" value="NZ_JACYHB010000005.1"/>
</dbReference>
<sequence length="97" mass="10105">MASIVSLLLHPERRRAAPPLRVDLRRVILGGIAAWVSGLVVAAVLLATGMTTSRGVATCAVGIVLGGVGLLWERTHRDDYLAPVPGEPGEPSETGRG</sequence>
<name>A0A927IZX5_9MICO</name>
<feature type="transmembrane region" description="Helical" evidence="1">
    <location>
        <begin position="55"/>
        <end position="72"/>
    </location>
</feature>
<evidence type="ECO:0000256" key="1">
    <source>
        <dbReference type="SAM" id="Phobius"/>
    </source>
</evidence>
<gene>
    <name evidence="2" type="ORF">IF651_08255</name>
</gene>
<reference evidence="2" key="2">
    <citation type="submission" date="2020-09" db="EMBL/GenBank/DDBJ databases">
        <authorList>
            <person name="Yu Y."/>
        </authorList>
    </citation>
    <scope>NUCLEOTIDE SEQUENCE</scope>
    <source>
        <strain evidence="2">KCTC 49039</strain>
    </source>
</reference>
<keyword evidence="1" id="KW-0812">Transmembrane</keyword>
<evidence type="ECO:0000313" key="3">
    <source>
        <dbReference type="Proteomes" id="UP000610846"/>
    </source>
</evidence>
<keyword evidence="3" id="KW-1185">Reference proteome</keyword>
<dbReference type="AlphaFoldDB" id="A0A927IZX5"/>
<evidence type="ECO:0000313" key="2">
    <source>
        <dbReference type="EMBL" id="MBD8079045.1"/>
    </source>
</evidence>
<proteinExistence type="predicted"/>
<protein>
    <submittedName>
        <fullName evidence="2">DUF2530 domain-containing protein</fullName>
    </submittedName>
</protein>
<reference evidence="2" key="1">
    <citation type="journal article" date="2018" name="Curr. Microbiol.">
        <title>Cellulosimicrobium arenosum sp. nov., Isolated from Marine Sediment Sand.</title>
        <authorList>
            <person name="Oh M."/>
            <person name="Kim J.H."/>
            <person name="Yoon J.H."/>
            <person name="Schumann P."/>
            <person name="Kim W."/>
        </authorList>
    </citation>
    <scope>NUCLEOTIDE SEQUENCE</scope>
    <source>
        <strain evidence="2">KCTC 49039</strain>
    </source>
</reference>
<organism evidence="2 3">
    <name type="scientific">Cellulosimicrobium arenosum</name>
    <dbReference type="NCBI Taxonomy" id="2708133"/>
    <lineage>
        <taxon>Bacteria</taxon>
        <taxon>Bacillati</taxon>
        <taxon>Actinomycetota</taxon>
        <taxon>Actinomycetes</taxon>
        <taxon>Micrococcales</taxon>
        <taxon>Promicromonosporaceae</taxon>
        <taxon>Cellulosimicrobium</taxon>
    </lineage>
</organism>
<comment type="caution">
    <text evidence="2">The sequence shown here is derived from an EMBL/GenBank/DDBJ whole genome shotgun (WGS) entry which is preliminary data.</text>
</comment>
<keyword evidence="1" id="KW-1133">Transmembrane helix</keyword>